<feature type="transmembrane region" description="Helical" evidence="1">
    <location>
        <begin position="76"/>
        <end position="108"/>
    </location>
</feature>
<sequence>MWLIQSFSTITGIAALLGLLPFLAGLFFTIFPGLLPIDAVIYERAMLGYGAAILSFLGGVRWGIRLGSGAGSELTYVAGILGSILGFVTVLMPVEIGLTMLIIGFGIYGAWDIWAGFQGTLPRNYAHMRSVMTALVCAVLAIIIVIRLLSA</sequence>
<dbReference type="PANTHER" id="PTHR15887">
    <property type="entry name" value="TRANSMEMBRANE PROTEIN 69"/>
    <property type="match status" value="1"/>
</dbReference>
<evidence type="ECO:0000313" key="3">
    <source>
        <dbReference type="Proteomes" id="UP000596977"/>
    </source>
</evidence>
<keyword evidence="1" id="KW-1133">Transmembrane helix</keyword>
<feature type="transmembrane region" description="Helical" evidence="1">
    <location>
        <begin position="46"/>
        <end position="64"/>
    </location>
</feature>
<reference evidence="2 3" key="1">
    <citation type="journal article" date="2014" name="Int. J. Syst. Evol. Microbiol.">
        <title>Complete genome sequence of Corynebacterium casei LMG S-19264T (=DSM 44701T), isolated from a smear-ripened cheese.</title>
        <authorList>
            <consortium name="US DOE Joint Genome Institute (JGI-PGF)"/>
            <person name="Walter F."/>
            <person name="Albersmeier A."/>
            <person name="Kalinowski J."/>
            <person name="Ruckert C."/>
        </authorList>
    </citation>
    <scope>NUCLEOTIDE SEQUENCE [LARGE SCALE GENOMIC DNA]</scope>
    <source>
        <strain evidence="2 3">CGMCC 1.15896</strain>
    </source>
</reference>
<dbReference type="AlphaFoldDB" id="A0A916W080"/>
<gene>
    <name evidence="2" type="ORF">GCM10011499_28780</name>
</gene>
<feature type="transmembrane region" description="Helical" evidence="1">
    <location>
        <begin position="128"/>
        <end position="149"/>
    </location>
</feature>
<feature type="transmembrane region" description="Helical" evidence="1">
    <location>
        <begin position="12"/>
        <end position="34"/>
    </location>
</feature>
<evidence type="ECO:0000313" key="2">
    <source>
        <dbReference type="EMBL" id="GGA56826.1"/>
    </source>
</evidence>
<dbReference type="InterPro" id="IPR021836">
    <property type="entry name" value="DUF3429"/>
</dbReference>
<dbReference type="OrthoDB" id="5297436at2"/>
<keyword evidence="1" id="KW-0812">Transmembrane</keyword>
<protein>
    <recommendedName>
        <fullName evidence="4">DUF3429 domain-containing protein</fullName>
    </recommendedName>
</protein>
<dbReference type="RefSeq" id="WP_127072288.1">
    <property type="nucleotide sequence ID" value="NZ_BMKB01000004.1"/>
</dbReference>
<accession>A0A916W080</accession>
<dbReference type="Pfam" id="PF11911">
    <property type="entry name" value="DUF3429"/>
    <property type="match status" value="1"/>
</dbReference>
<evidence type="ECO:0008006" key="4">
    <source>
        <dbReference type="Google" id="ProtNLM"/>
    </source>
</evidence>
<comment type="caution">
    <text evidence="2">The sequence shown here is derived from an EMBL/GenBank/DDBJ whole genome shotgun (WGS) entry which is preliminary data.</text>
</comment>
<keyword evidence="1" id="KW-0472">Membrane</keyword>
<evidence type="ECO:0000256" key="1">
    <source>
        <dbReference type="SAM" id="Phobius"/>
    </source>
</evidence>
<dbReference type="EMBL" id="BMKB01000004">
    <property type="protein sequence ID" value="GGA56826.1"/>
    <property type="molecule type" value="Genomic_DNA"/>
</dbReference>
<keyword evidence="3" id="KW-1185">Reference proteome</keyword>
<name>A0A916W080_9HYPH</name>
<dbReference type="Proteomes" id="UP000596977">
    <property type="component" value="Unassembled WGS sequence"/>
</dbReference>
<proteinExistence type="predicted"/>
<dbReference type="PANTHER" id="PTHR15887:SF1">
    <property type="entry name" value="TRANSMEMBRANE PROTEIN 69"/>
    <property type="match status" value="1"/>
</dbReference>
<organism evidence="2 3">
    <name type="scientific">Pelagibacterium lentulum</name>
    <dbReference type="NCBI Taxonomy" id="2029865"/>
    <lineage>
        <taxon>Bacteria</taxon>
        <taxon>Pseudomonadati</taxon>
        <taxon>Pseudomonadota</taxon>
        <taxon>Alphaproteobacteria</taxon>
        <taxon>Hyphomicrobiales</taxon>
        <taxon>Devosiaceae</taxon>
        <taxon>Pelagibacterium</taxon>
    </lineage>
</organism>